<accession>A0A6J5KXC9</accession>
<dbReference type="CDD" id="cd06223">
    <property type="entry name" value="PRTases_typeI"/>
    <property type="match status" value="1"/>
</dbReference>
<name>A0A6J5KXC9_9CAUD</name>
<dbReference type="InterPro" id="IPR029057">
    <property type="entry name" value="PRTase-like"/>
</dbReference>
<dbReference type="SUPFAM" id="SSF53271">
    <property type="entry name" value="PRTase-like"/>
    <property type="match status" value="1"/>
</dbReference>
<dbReference type="InterPro" id="IPR005946">
    <property type="entry name" value="Rib-P_diPkinase"/>
</dbReference>
<proteinExistence type="predicted"/>
<dbReference type="Pfam" id="PF00156">
    <property type="entry name" value="Pribosyltran"/>
    <property type="match status" value="1"/>
</dbReference>
<feature type="domain" description="Phosphoribosyltransferase" evidence="1">
    <location>
        <begin position="131"/>
        <end position="245"/>
    </location>
</feature>
<dbReference type="GO" id="GO:0002189">
    <property type="term" value="C:ribose phosphate diphosphokinase complex"/>
    <property type="evidence" value="ECO:0007669"/>
    <property type="project" value="TreeGrafter"/>
</dbReference>
<evidence type="ECO:0000313" key="2">
    <source>
        <dbReference type="EMBL" id="CAB4125726.1"/>
    </source>
</evidence>
<dbReference type="GO" id="GO:0006015">
    <property type="term" value="P:5-phosphoribose 1-diphosphate biosynthetic process"/>
    <property type="evidence" value="ECO:0007669"/>
    <property type="project" value="TreeGrafter"/>
</dbReference>
<reference evidence="2" key="1">
    <citation type="submission" date="2020-04" db="EMBL/GenBank/DDBJ databases">
        <authorList>
            <person name="Chiriac C."/>
            <person name="Salcher M."/>
            <person name="Ghai R."/>
            <person name="Kavagutti S V."/>
        </authorList>
    </citation>
    <scope>NUCLEOTIDE SEQUENCE</scope>
</reference>
<dbReference type="GO" id="GO:0006164">
    <property type="term" value="P:purine nucleotide biosynthetic process"/>
    <property type="evidence" value="ECO:0007669"/>
    <property type="project" value="TreeGrafter"/>
</dbReference>
<evidence type="ECO:0000259" key="1">
    <source>
        <dbReference type="Pfam" id="PF00156"/>
    </source>
</evidence>
<dbReference type="PANTHER" id="PTHR10210:SF41">
    <property type="entry name" value="RIBOSE-PHOSPHATE PYROPHOSPHOKINASE 1, CHLOROPLASTIC"/>
    <property type="match status" value="1"/>
</dbReference>
<dbReference type="InterPro" id="IPR000836">
    <property type="entry name" value="PRTase_dom"/>
</dbReference>
<sequence>MLRLNLVNSENSDIKYKISRFPDGQQSITLDMVDADLLEKITVGITSRFNSFRDLEIIIAANQALREFSYVENVKLNVPYFLGARSDRKFESGTSNYLRTVICPIINAQKFSRVTILDPHSDVLEACLNNYHKHNNHRLVKDALTKIDNKDGAQDRICLVSPDAGAYKKIFDVAKEFKIDRIVTASKVRDIKTGKILRTEIPTLDQHADLKYVIIDDICDGGRTFIELAKAIKESRPSAKVYLIVTHGIFSAGFKELSQYFEAIYTTNSYRDVADNEYEEETRTTTFNIF</sequence>
<protein>
    <submittedName>
        <fullName evidence="2">PrsA Phosphoribosylpyrophosphate synthetase</fullName>
    </submittedName>
</protein>
<dbReference type="PANTHER" id="PTHR10210">
    <property type="entry name" value="RIBOSE-PHOSPHATE DIPHOSPHOKINASE FAMILY MEMBER"/>
    <property type="match status" value="1"/>
</dbReference>
<dbReference type="Gene3D" id="3.40.50.2020">
    <property type="match status" value="2"/>
</dbReference>
<organism evidence="2">
    <name type="scientific">uncultured Caudovirales phage</name>
    <dbReference type="NCBI Taxonomy" id="2100421"/>
    <lineage>
        <taxon>Viruses</taxon>
        <taxon>Duplodnaviria</taxon>
        <taxon>Heunggongvirae</taxon>
        <taxon>Uroviricota</taxon>
        <taxon>Caudoviricetes</taxon>
        <taxon>Peduoviridae</taxon>
        <taxon>Maltschvirus</taxon>
        <taxon>Maltschvirus maltsch</taxon>
    </lineage>
</organism>
<dbReference type="GO" id="GO:0004749">
    <property type="term" value="F:ribose phosphate diphosphokinase activity"/>
    <property type="evidence" value="ECO:0007669"/>
    <property type="project" value="TreeGrafter"/>
</dbReference>
<dbReference type="EMBL" id="LR796188">
    <property type="protein sequence ID" value="CAB4125726.1"/>
    <property type="molecule type" value="Genomic_DNA"/>
</dbReference>
<dbReference type="GO" id="GO:0000287">
    <property type="term" value="F:magnesium ion binding"/>
    <property type="evidence" value="ECO:0007669"/>
    <property type="project" value="InterPro"/>
</dbReference>
<gene>
    <name evidence="2" type="ORF">UFOVP54_211</name>
</gene>